<dbReference type="InterPro" id="IPR036612">
    <property type="entry name" value="KH_dom_type_1_sf"/>
</dbReference>
<comment type="caution">
    <text evidence="9">The sequence shown here is derived from an EMBL/GenBank/DDBJ whole genome shotgun (WGS) entry which is preliminary data.</text>
</comment>
<dbReference type="PROSITE" id="PS50084">
    <property type="entry name" value="KH_TYPE_1"/>
    <property type="match status" value="14"/>
</dbReference>
<dbReference type="InterPro" id="IPR057778">
    <property type="entry name" value="KH_Vigilin_N"/>
</dbReference>
<dbReference type="CDD" id="cd22407">
    <property type="entry name" value="KH-I_Vigilin_rpt3"/>
    <property type="match status" value="1"/>
</dbReference>
<dbReference type="PANTHER" id="PTHR10627:SF31">
    <property type="entry name" value="DODECA-SATELLITE-BINDING PROTEIN 1, ISOFORM A"/>
    <property type="match status" value="1"/>
</dbReference>
<comment type="subcellular location">
    <subcellularLocation>
        <location evidence="1">Cytoplasm</location>
    </subcellularLocation>
</comment>
<feature type="domain" description="K Homology" evidence="8">
    <location>
        <begin position="506"/>
        <end position="573"/>
    </location>
</feature>
<feature type="domain" description="K Homology" evidence="8">
    <location>
        <begin position="1203"/>
        <end position="1272"/>
    </location>
</feature>
<dbReference type="SUPFAM" id="SSF54791">
    <property type="entry name" value="Eukaryotic type KH-domain (KH-domain type I)"/>
    <property type="match status" value="14"/>
</dbReference>
<organism evidence="9 10">
    <name type="scientific">Hypsibius exemplaris</name>
    <name type="common">Freshwater tardigrade</name>
    <dbReference type="NCBI Taxonomy" id="2072580"/>
    <lineage>
        <taxon>Eukaryota</taxon>
        <taxon>Metazoa</taxon>
        <taxon>Ecdysozoa</taxon>
        <taxon>Tardigrada</taxon>
        <taxon>Eutardigrada</taxon>
        <taxon>Parachela</taxon>
        <taxon>Hypsibioidea</taxon>
        <taxon>Hypsibiidae</taxon>
        <taxon>Hypsibius</taxon>
    </lineage>
</organism>
<feature type="compositionally biased region" description="Gly residues" evidence="7">
    <location>
        <begin position="999"/>
        <end position="1009"/>
    </location>
</feature>
<feature type="region of interest" description="Disordered" evidence="7">
    <location>
        <begin position="1"/>
        <end position="36"/>
    </location>
</feature>
<dbReference type="SMART" id="SM00322">
    <property type="entry name" value="KH"/>
    <property type="match status" value="15"/>
</dbReference>
<dbReference type="InterPro" id="IPR004088">
    <property type="entry name" value="KH_dom_type_1"/>
</dbReference>
<evidence type="ECO:0000259" key="8">
    <source>
        <dbReference type="SMART" id="SM00322"/>
    </source>
</evidence>
<dbReference type="PANTHER" id="PTHR10627">
    <property type="entry name" value="SCP160"/>
    <property type="match status" value="1"/>
</dbReference>
<dbReference type="Pfam" id="PF24668">
    <property type="entry name" value="KH_Vigilin"/>
    <property type="match status" value="1"/>
</dbReference>
<keyword evidence="3" id="KW-0677">Repeat</keyword>
<evidence type="ECO:0000313" key="10">
    <source>
        <dbReference type="Proteomes" id="UP000192578"/>
    </source>
</evidence>
<feature type="domain" description="K Homology" evidence="8">
    <location>
        <begin position="940"/>
        <end position="1056"/>
    </location>
</feature>
<feature type="domain" description="K Homology" evidence="8">
    <location>
        <begin position="294"/>
        <end position="362"/>
    </location>
</feature>
<feature type="coiled-coil region" evidence="6">
    <location>
        <begin position="700"/>
        <end position="727"/>
    </location>
</feature>
<feature type="domain" description="K Homology" evidence="8">
    <location>
        <begin position="1057"/>
        <end position="1123"/>
    </location>
</feature>
<dbReference type="CDD" id="cd22417">
    <property type="entry name" value="KH-I_Vigilin_rpt14"/>
    <property type="match status" value="1"/>
</dbReference>
<keyword evidence="6" id="KW-0175">Coiled coil</keyword>
<sequence>MVNKHWVSRHMQHHSIDEEASSSRTTTTKTSASAMQLQQPLSAPQGFFGNSTLSTGLALTVAELDAVTLEYKKKKAQRTAPAHHTEMQNNNNHASGSAATATDNGLSYTDAFPSLPDTGRAALPTTSPWAARPPGHARLAVQSNNAVEKLVISYEERRLKTDETRFGKEAESEKSVLRDIQKETGATINMTQNKDGSIVLLITGKREEARRARNIALQKLQTQANVVLNIPKEYHRFLLGAKGQTKQDLEALTATKIFVPRMDDPSDAIRITGPKEGLDVARDRIQAIYEEQSKKGAERLEIPKIYHPLIQGPHGKVVDALTQKTGVRINIPPPHVQKDEISISGEREAVAYVKNELLRLCSDIAQKSKEIQVEVPREQHRYIQGPRGVNLHSILETTGVWVELPPSNSDSNSVTLRGNPAKFGEALNIVFAKANSVVRLEVKAPTWVHKHMIGRGGEKVRDMAASYPEVRITYTEEDKINLEGPPNDVDTVRRLLEAESKELVSTLAVQEMKIDEKFMKHIIGKNGSNVSRLKSELGVQIRSADQTRPNILIVEGPKDAVAEAVKVLKERVTKMENERARDIIIDRNLHKLIIGQKGERIREIRDTFKDTNILFPDAEEKSDVVTIRGPKEEVDKCFKYVEKLVKELIISNHRIEVPIFKDMHRAIIGRGGATIRKIREETDTKIDLPSENSDSDVIVITGKKENAEKAKVLIQKIQNEVANAVEVKVSIPNKLHTHLIGAKGRTIQGIIQECGNVNVQLPPPGSTSDEIIIRGPKVDAEKARDLLQKIAQDRELSSYTVDVQAKQEYHKYISGQNRTNIARLRDRYNVRIVIPSASAEERDIISIIGKKEDVERAKVEIEKTVKELQNTIDDTVDIPLNQHSRFRARRGEAIEHILEQAGSVTINFPDEGETIKMRGPRDAVETAKRLLLKRVEDWNSEITIEVDIPAKYYGHVMGPKGSRVSNIQHDFDVHIKFPERQRDNRNNNGNGPKQSASGVNGGAVNGDGGESPEHNGNGVENGSEHSETEVKKEVVTVTGQPDAVESAKEALLALVPVEDEVEIAYDLHRKIIGQGGANIRRLMDLYQVNINVPNSDQNSSIIRLTGLPKAVEAAKKGLVEEAEQLQLRNFQLELRVDPKYHFKLIGSGGTEVRKLRAKFDVDVQFPRPNDAPENADRIVLIGLEEKANAAKDYIQAVIEDLESKVVLDVPLDSRIHARIIGGKGLNLRKLMDRFKVDIRFPRRDEGDSNQVTITGDEANVYEAEAELKRLEDVYLDDVAESDALRSYHAPSRNQDHQLGDSRSNGQGFVVKGAPWQQQQRQASGDHEVASPQTGDLQEFPGLGNGAAAVPVSAASRWGPLR</sequence>
<feature type="compositionally biased region" description="Low complexity" evidence="7">
    <location>
        <begin position="986"/>
        <end position="998"/>
    </location>
</feature>
<feature type="domain" description="K Homology" evidence="8">
    <location>
        <begin position="651"/>
        <end position="719"/>
    </location>
</feature>
<evidence type="ECO:0000256" key="1">
    <source>
        <dbReference type="ARBA" id="ARBA00004496"/>
    </source>
</evidence>
<dbReference type="CDD" id="cd22411">
    <property type="entry name" value="KH-I_Vigilin_rpt8"/>
    <property type="match status" value="1"/>
</dbReference>
<feature type="region of interest" description="Disordered" evidence="7">
    <location>
        <begin position="977"/>
        <end position="1032"/>
    </location>
</feature>
<evidence type="ECO:0000256" key="6">
    <source>
        <dbReference type="SAM" id="Coils"/>
    </source>
</evidence>
<feature type="domain" description="K Homology" evidence="8">
    <location>
        <begin position="870"/>
        <end position="936"/>
    </location>
</feature>
<evidence type="ECO:0000256" key="5">
    <source>
        <dbReference type="PROSITE-ProRule" id="PRU00117"/>
    </source>
</evidence>
<evidence type="ECO:0000256" key="3">
    <source>
        <dbReference type="ARBA" id="ARBA00022737"/>
    </source>
</evidence>
<feature type="domain" description="K Homology" evidence="8">
    <location>
        <begin position="1128"/>
        <end position="1199"/>
    </location>
</feature>
<dbReference type="CDD" id="cd22406">
    <property type="entry name" value="KH-I_Vigilin_rpt2"/>
    <property type="match status" value="1"/>
</dbReference>
<feature type="domain" description="K Homology" evidence="8">
    <location>
        <begin position="577"/>
        <end position="646"/>
    </location>
</feature>
<dbReference type="CDD" id="cd02394">
    <property type="entry name" value="KH-I_Vigilin_rpt6"/>
    <property type="match status" value="1"/>
</dbReference>
<protein>
    <submittedName>
        <fullName evidence="9">Vigilin</fullName>
    </submittedName>
</protein>
<feature type="domain" description="K Homology" evidence="8">
    <location>
        <begin position="367"/>
        <end position="435"/>
    </location>
</feature>
<dbReference type="GO" id="GO:0003729">
    <property type="term" value="F:mRNA binding"/>
    <property type="evidence" value="ECO:0007669"/>
    <property type="project" value="TreeGrafter"/>
</dbReference>
<dbReference type="CDD" id="cd22409">
    <property type="entry name" value="KH-I_Vigilin_rpt5"/>
    <property type="match status" value="1"/>
</dbReference>
<feature type="compositionally biased region" description="Basic and acidic residues" evidence="7">
    <location>
        <begin position="1022"/>
        <end position="1032"/>
    </location>
</feature>
<dbReference type="OrthoDB" id="10027144at2759"/>
<reference evidence="10" key="1">
    <citation type="submission" date="2017-01" db="EMBL/GenBank/DDBJ databases">
        <title>Comparative genomics of anhydrobiosis in the tardigrade Hypsibius dujardini.</title>
        <authorList>
            <person name="Yoshida Y."/>
            <person name="Koutsovoulos G."/>
            <person name="Laetsch D."/>
            <person name="Stevens L."/>
            <person name="Kumar S."/>
            <person name="Horikawa D."/>
            <person name="Ishino K."/>
            <person name="Komine S."/>
            <person name="Tomita M."/>
            <person name="Blaxter M."/>
            <person name="Arakawa K."/>
        </authorList>
    </citation>
    <scope>NUCLEOTIDE SEQUENCE [LARGE SCALE GENOMIC DNA]</scope>
    <source>
        <strain evidence="10">Z151</strain>
    </source>
</reference>
<feature type="region of interest" description="Disordered" evidence="7">
    <location>
        <begin position="75"/>
        <end position="120"/>
    </location>
</feature>
<evidence type="ECO:0000256" key="2">
    <source>
        <dbReference type="ARBA" id="ARBA00022490"/>
    </source>
</evidence>
<accession>A0A1W0WA99</accession>
<name>A0A1W0WA99_HYPEX</name>
<evidence type="ECO:0000256" key="7">
    <source>
        <dbReference type="SAM" id="MobiDB-lite"/>
    </source>
</evidence>
<feature type="domain" description="K Homology" evidence="8">
    <location>
        <begin position="222"/>
        <end position="290"/>
    </location>
</feature>
<dbReference type="Proteomes" id="UP000192578">
    <property type="component" value="Unassembled WGS sequence"/>
</dbReference>
<evidence type="ECO:0000313" key="9">
    <source>
        <dbReference type="EMBL" id="OQV12134.1"/>
    </source>
</evidence>
<feature type="region of interest" description="Disordered" evidence="7">
    <location>
        <begin position="1289"/>
        <end position="1308"/>
    </location>
</feature>
<dbReference type="InterPro" id="IPR004087">
    <property type="entry name" value="KH_dom"/>
</dbReference>
<feature type="domain" description="K Homology" evidence="8">
    <location>
        <begin position="153"/>
        <end position="221"/>
    </location>
</feature>
<feature type="domain" description="K Homology" evidence="8">
    <location>
        <begin position="797"/>
        <end position="866"/>
    </location>
</feature>
<dbReference type="CDD" id="cd22408">
    <property type="entry name" value="KH-I_Vigilin_rpt4"/>
    <property type="match status" value="1"/>
</dbReference>
<dbReference type="Pfam" id="PF00013">
    <property type="entry name" value="KH_1"/>
    <property type="match status" value="13"/>
</dbReference>
<gene>
    <name evidence="9" type="ORF">BV898_13613</name>
</gene>
<dbReference type="EMBL" id="MTYJ01000153">
    <property type="protein sequence ID" value="OQV12134.1"/>
    <property type="molecule type" value="Genomic_DNA"/>
</dbReference>
<feature type="domain" description="K Homology" evidence="8">
    <location>
        <begin position="723"/>
        <end position="792"/>
    </location>
</feature>
<feature type="region of interest" description="Disordered" evidence="7">
    <location>
        <begin position="1313"/>
        <end position="1345"/>
    </location>
</feature>
<proteinExistence type="predicted"/>
<keyword evidence="2" id="KW-0963">Cytoplasm</keyword>
<evidence type="ECO:0000256" key="4">
    <source>
        <dbReference type="ARBA" id="ARBA00022884"/>
    </source>
</evidence>
<feature type="domain" description="K Homology" evidence="8">
    <location>
        <begin position="436"/>
        <end position="501"/>
    </location>
</feature>
<keyword evidence="4 5" id="KW-0694">RNA-binding</keyword>
<feature type="compositionally biased region" description="Basic residues" evidence="7">
    <location>
        <begin position="1"/>
        <end position="13"/>
    </location>
</feature>
<feature type="compositionally biased region" description="Low complexity" evidence="7">
    <location>
        <begin position="22"/>
        <end position="34"/>
    </location>
</feature>
<feature type="compositionally biased region" description="Polar residues" evidence="7">
    <location>
        <begin position="87"/>
        <end position="107"/>
    </location>
</feature>
<dbReference type="Gene3D" id="3.30.1370.10">
    <property type="entry name" value="K Homology domain, type 1"/>
    <property type="match status" value="14"/>
</dbReference>
<dbReference type="CDD" id="cd22410">
    <property type="entry name" value="KH-I_Vigilin_rpt7"/>
    <property type="match status" value="1"/>
</dbReference>
<keyword evidence="10" id="KW-1185">Reference proteome</keyword>